<dbReference type="InterPro" id="IPR005162">
    <property type="entry name" value="Retrotrans_gag_dom"/>
</dbReference>
<feature type="domain" description="Retrotransposon gag" evidence="1">
    <location>
        <begin position="2"/>
        <end position="65"/>
    </location>
</feature>
<dbReference type="Pfam" id="PF03732">
    <property type="entry name" value="Retrotrans_gag"/>
    <property type="match status" value="1"/>
</dbReference>
<sequence length="79" mass="8996">DFKDFCKAFKNHFSNPDVAGDANNKLLTLKQTGSAAAYTTHYTKLLIHVDWSKQTKISNFYHNLKTAVKDTIAMMRSQD</sequence>
<reference evidence="2" key="2">
    <citation type="submission" date="2021-10" db="EMBL/GenBank/DDBJ databases">
        <title>Phylogenomics reveals ancestral predisposition of the termite-cultivated fungus Termitomyces towards a domesticated lifestyle.</title>
        <authorList>
            <person name="Auxier B."/>
            <person name="Grum-Grzhimaylo A."/>
            <person name="Cardenas M.E."/>
            <person name="Lodge J.D."/>
            <person name="Laessoe T."/>
            <person name="Pedersen O."/>
            <person name="Smith M.E."/>
            <person name="Kuyper T.W."/>
            <person name="Franco-Molano E.A."/>
            <person name="Baroni T.J."/>
            <person name="Aanen D.K."/>
        </authorList>
    </citation>
    <scope>NUCLEOTIDE SEQUENCE</scope>
    <source>
        <strain evidence="2">AP01</strain>
        <tissue evidence="2">Mycelium</tissue>
    </source>
</reference>
<dbReference type="EMBL" id="JABCKV010003335">
    <property type="protein sequence ID" value="KAG5635261.1"/>
    <property type="molecule type" value="Genomic_DNA"/>
</dbReference>
<protein>
    <recommendedName>
        <fullName evidence="1">Retrotransposon gag domain-containing protein</fullName>
    </recommendedName>
</protein>
<evidence type="ECO:0000313" key="2">
    <source>
        <dbReference type="EMBL" id="KAG5635261.1"/>
    </source>
</evidence>
<dbReference type="AlphaFoldDB" id="A0A9P7K287"/>
<evidence type="ECO:0000259" key="1">
    <source>
        <dbReference type="Pfam" id="PF03732"/>
    </source>
</evidence>
<reference evidence="2" key="1">
    <citation type="submission" date="2020-07" db="EMBL/GenBank/DDBJ databases">
        <authorList>
            <person name="Nieuwenhuis M."/>
            <person name="Van De Peppel L.J.J."/>
        </authorList>
    </citation>
    <scope>NUCLEOTIDE SEQUENCE</scope>
    <source>
        <strain evidence="2">AP01</strain>
        <tissue evidence="2">Mycelium</tissue>
    </source>
</reference>
<dbReference type="OrthoDB" id="5582182at2759"/>
<proteinExistence type="predicted"/>
<keyword evidence="3" id="KW-1185">Reference proteome</keyword>
<gene>
    <name evidence="2" type="ORF">DXG03_005463</name>
</gene>
<dbReference type="Proteomes" id="UP000775547">
    <property type="component" value="Unassembled WGS sequence"/>
</dbReference>
<organism evidence="2 3">
    <name type="scientific">Asterophora parasitica</name>
    <dbReference type="NCBI Taxonomy" id="117018"/>
    <lineage>
        <taxon>Eukaryota</taxon>
        <taxon>Fungi</taxon>
        <taxon>Dikarya</taxon>
        <taxon>Basidiomycota</taxon>
        <taxon>Agaricomycotina</taxon>
        <taxon>Agaricomycetes</taxon>
        <taxon>Agaricomycetidae</taxon>
        <taxon>Agaricales</taxon>
        <taxon>Tricholomatineae</taxon>
        <taxon>Lyophyllaceae</taxon>
        <taxon>Asterophora</taxon>
    </lineage>
</organism>
<evidence type="ECO:0000313" key="3">
    <source>
        <dbReference type="Proteomes" id="UP000775547"/>
    </source>
</evidence>
<name>A0A9P7K287_9AGAR</name>
<comment type="caution">
    <text evidence="2">The sequence shown here is derived from an EMBL/GenBank/DDBJ whole genome shotgun (WGS) entry which is preliminary data.</text>
</comment>
<accession>A0A9P7K287</accession>
<feature type="non-terminal residue" evidence="2">
    <location>
        <position position="1"/>
    </location>
</feature>